<comment type="caution">
    <text evidence="2">The sequence shown here is derived from an EMBL/GenBank/DDBJ whole genome shotgun (WGS) entry which is preliminary data.</text>
</comment>
<name>A0A9W6U866_9STRA</name>
<protein>
    <submittedName>
        <fullName evidence="2">Unnamed protein product</fullName>
    </submittedName>
</protein>
<dbReference type="EMBL" id="BSXW01000871">
    <property type="protein sequence ID" value="GMF30943.1"/>
    <property type="molecule type" value="Genomic_DNA"/>
</dbReference>
<dbReference type="AlphaFoldDB" id="A0A9W6U866"/>
<gene>
    <name evidence="2" type="ORF">Plil01_001323000</name>
</gene>
<organism evidence="2 3">
    <name type="scientific">Phytophthora lilii</name>
    <dbReference type="NCBI Taxonomy" id="2077276"/>
    <lineage>
        <taxon>Eukaryota</taxon>
        <taxon>Sar</taxon>
        <taxon>Stramenopiles</taxon>
        <taxon>Oomycota</taxon>
        <taxon>Peronosporomycetes</taxon>
        <taxon>Peronosporales</taxon>
        <taxon>Peronosporaceae</taxon>
        <taxon>Phytophthora</taxon>
    </lineage>
</organism>
<reference evidence="2" key="1">
    <citation type="submission" date="2023-04" db="EMBL/GenBank/DDBJ databases">
        <title>Phytophthora lilii NBRC 32176.</title>
        <authorList>
            <person name="Ichikawa N."/>
            <person name="Sato H."/>
            <person name="Tonouchi N."/>
        </authorList>
    </citation>
    <scope>NUCLEOTIDE SEQUENCE</scope>
    <source>
        <strain evidence="2">NBRC 32176</strain>
    </source>
</reference>
<sequence>MKSPLKSEWTTAMIEELKELEENGVWTVEVPPVGSHCGNEQLYGIDYNLTFAAVTELSTVKVILVFARRWCVPARHGVIPNAYVKAEKEQHLEIYLAIPKGMIVPEEVLRACGVSSYKKLALRLKKSLYGLKQAGRLWSQLLHTKLVELGFTRCITDMCLYYTRDGNDMTIVGVFVDDLLVTASTPGLVEDFFVAMNILSIKDLGKVSKLLGMRVHLDETDGYSLDQQAAIEELLEQFGLVGANGVKTPIGEEFNDAELQDLQLLPSVGTHGEPTIRGFQSLVGSLLWVARCTRPDISFAVHKATRHTHQPRMSDWKVAKRMARYLEATKTLKLRMDVGVADGRCIRVESWSDADFAADKGDWKSVTGGVVTMDGAIVHWVCKKQTGVSLSTMEAEFTSASHVGRELLRLRAGARAALAVSQPMLMHMDNQSAWQHGDRQARRHPDQVHQ</sequence>
<dbReference type="Proteomes" id="UP001165083">
    <property type="component" value="Unassembled WGS sequence"/>
</dbReference>
<dbReference type="PANTHER" id="PTHR11439:SF440">
    <property type="entry name" value="INTEGRASE CATALYTIC DOMAIN-CONTAINING PROTEIN"/>
    <property type="match status" value="1"/>
</dbReference>
<keyword evidence="3" id="KW-1185">Reference proteome</keyword>
<dbReference type="InterPro" id="IPR013103">
    <property type="entry name" value="RVT_2"/>
</dbReference>
<dbReference type="OrthoDB" id="125141at2759"/>
<dbReference type="PANTHER" id="PTHR11439">
    <property type="entry name" value="GAG-POL-RELATED RETROTRANSPOSON"/>
    <property type="match status" value="1"/>
</dbReference>
<evidence type="ECO:0000313" key="3">
    <source>
        <dbReference type="Proteomes" id="UP001165083"/>
    </source>
</evidence>
<evidence type="ECO:0000313" key="2">
    <source>
        <dbReference type="EMBL" id="GMF30943.1"/>
    </source>
</evidence>
<dbReference type="Pfam" id="PF07727">
    <property type="entry name" value="RVT_2"/>
    <property type="match status" value="1"/>
</dbReference>
<proteinExistence type="predicted"/>
<feature type="domain" description="Reverse transcriptase Ty1/copia-type" evidence="1">
    <location>
        <begin position="38"/>
        <end position="250"/>
    </location>
</feature>
<accession>A0A9W6U866</accession>
<dbReference type="CDD" id="cd09272">
    <property type="entry name" value="RNase_HI_RT_Ty1"/>
    <property type="match status" value="1"/>
</dbReference>
<evidence type="ECO:0000259" key="1">
    <source>
        <dbReference type="Pfam" id="PF07727"/>
    </source>
</evidence>